<name>A0A3B1B270_9ZZZZ</name>
<comment type="cofactor">
    <cofactor evidence="1">
        <name>FAD</name>
        <dbReference type="ChEBI" id="CHEBI:57692"/>
    </cofactor>
</comment>
<dbReference type="AlphaFoldDB" id="A0A3B1B270"/>
<dbReference type="GO" id="GO:0051301">
    <property type="term" value="P:cell division"/>
    <property type="evidence" value="ECO:0007669"/>
    <property type="project" value="UniProtKB-KW"/>
</dbReference>
<evidence type="ECO:0000313" key="18">
    <source>
        <dbReference type="EMBL" id="VAW99166.1"/>
    </source>
</evidence>
<evidence type="ECO:0000256" key="12">
    <source>
        <dbReference type="ARBA" id="ARBA00022984"/>
    </source>
</evidence>
<dbReference type="Pfam" id="PF02873">
    <property type="entry name" value="MurB_C"/>
    <property type="match status" value="1"/>
</dbReference>
<evidence type="ECO:0000256" key="8">
    <source>
        <dbReference type="ARBA" id="ARBA00022630"/>
    </source>
</evidence>
<gene>
    <name evidence="18" type="ORF">MNBD_GAMMA22-1452</name>
</gene>
<evidence type="ECO:0000256" key="13">
    <source>
        <dbReference type="ARBA" id="ARBA00023002"/>
    </source>
</evidence>
<feature type="domain" description="FAD-binding PCMH-type" evidence="17">
    <location>
        <begin position="30"/>
        <end position="199"/>
    </location>
</feature>
<keyword evidence="8" id="KW-0285">Flavoprotein</keyword>
<dbReference type="InterPro" id="IPR036318">
    <property type="entry name" value="FAD-bd_PCMH-like_sf"/>
</dbReference>
<dbReference type="Gene3D" id="3.90.78.10">
    <property type="entry name" value="UDP-N-acetylenolpyruvoylglucosamine reductase, C-terminal domain"/>
    <property type="match status" value="1"/>
</dbReference>
<keyword evidence="14" id="KW-0131">Cell cycle</keyword>
<dbReference type="InterPro" id="IPR006094">
    <property type="entry name" value="Oxid_FAD_bind_N"/>
</dbReference>
<dbReference type="InterPro" id="IPR036635">
    <property type="entry name" value="MurB_C_sf"/>
</dbReference>
<dbReference type="GO" id="GO:0008360">
    <property type="term" value="P:regulation of cell shape"/>
    <property type="evidence" value="ECO:0007669"/>
    <property type="project" value="UniProtKB-KW"/>
</dbReference>
<keyword evidence="9" id="KW-0274">FAD</keyword>
<sequence length="306" mass="33336">MLEVQQKMTTKYNGILKLDEPMSRHTSWRVGGVADQFYQPNSLDDLIDFLQSLTSDKKIYWVGLGSNLLVRDAGIRGTVICTSGVLNEINFLGNDRVQIAAGVACPKMAKKCADESLVGVEFLSGIPGTVGGALFMNAGALGSEIWEYVEQVKMLTRNGSVINRSADEFEVSYRHVSGKGFNLGVDEWFVSGTFKLEKGDKSAAKERIKKILQHRGATQPTQLANAGSVFRNPEGGFAAKLIEDSGLKGFCIGGACVSEKHANFFINTGSATAKDVESLIHYIKDLIKKEYNLTLIVEVKIIGDES</sequence>
<keyword evidence="7" id="KW-0132">Cell division</keyword>
<evidence type="ECO:0000256" key="7">
    <source>
        <dbReference type="ARBA" id="ARBA00022618"/>
    </source>
</evidence>
<dbReference type="PROSITE" id="PS51387">
    <property type="entry name" value="FAD_PCMH"/>
    <property type="match status" value="1"/>
</dbReference>
<comment type="pathway">
    <text evidence="4">Cell wall biogenesis; peptidoglycan biosynthesis.</text>
</comment>
<evidence type="ECO:0000256" key="16">
    <source>
        <dbReference type="ARBA" id="ARBA00048914"/>
    </source>
</evidence>
<dbReference type="NCBIfam" id="TIGR00179">
    <property type="entry name" value="murB"/>
    <property type="match status" value="1"/>
</dbReference>
<keyword evidence="6" id="KW-0963">Cytoplasm</keyword>
<evidence type="ECO:0000256" key="4">
    <source>
        <dbReference type="ARBA" id="ARBA00004752"/>
    </source>
</evidence>
<comment type="function">
    <text evidence="2">Cell wall formation.</text>
</comment>
<evidence type="ECO:0000256" key="11">
    <source>
        <dbReference type="ARBA" id="ARBA00022960"/>
    </source>
</evidence>
<dbReference type="InterPro" id="IPR016169">
    <property type="entry name" value="FAD-bd_PCMH_sub2"/>
</dbReference>
<dbReference type="InterPro" id="IPR003170">
    <property type="entry name" value="MurB"/>
</dbReference>
<comment type="catalytic activity">
    <reaction evidence="16">
        <text>UDP-N-acetyl-alpha-D-muramate + NADP(+) = UDP-N-acetyl-3-O-(1-carboxyvinyl)-alpha-D-glucosamine + NADPH + H(+)</text>
        <dbReference type="Rhea" id="RHEA:12248"/>
        <dbReference type="ChEBI" id="CHEBI:15378"/>
        <dbReference type="ChEBI" id="CHEBI:57783"/>
        <dbReference type="ChEBI" id="CHEBI:58349"/>
        <dbReference type="ChEBI" id="CHEBI:68483"/>
        <dbReference type="ChEBI" id="CHEBI:70757"/>
        <dbReference type="EC" id="1.3.1.98"/>
    </reaction>
</comment>
<evidence type="ECO:0000256" key="1">
    <source>
        <dbReference type="ARBA" id="ARBA00001974"/>
    </source>
</evidence>
<evidence type="ECO:0000256" key="10">
    <source>
        <dbReference type="ARBA" id="ARBA00022857"/>
    </source>
</evidence>
<dbReference type="SUPFAM" id="SSF56194">
    <property type="entry name" value="Uridine diphospho-N-Acetylenolpyruvylglucosamine reductase, MurB, C-terminal domain"/>
    <property type="match status" value="1"/>
</dbReference>
<evidence type="ECO:0000256" key="2">
    <source>
        <dbReference type="ARBA" id="ARBA00003921"/>
    </source>
</evidence>
<dbReference type="PANTHER" id="PTHR21071:SF4">
    <property type="entry name" value="UDP-N-ACETYLENOLPYRUVOYLGLUCOSAMINE REDUCTASE"/>
    <property type="match status" value="1"/>
</dbReference>
<evidence type="ECO:0000256" key="5">
    <source>
        <dbReference type="ARBA" id="ARBA00012518"/>
    </source>
</evidence>
<dbReference type="Gene3D" id="3.30.43.10">
    <property type="entry name" value="Uridine Diphospho-n-acetylenolpyruvylglucosamine Reductase, domain 2"/>
    <property type="match status" value="1"/>
</dbReference>
<protein>
    <recommendedName>
        <fullName evidence="5">UDP-N-acetylmuramate dehydrogenase</fullName>
        <ecNumber evidence="5">1.3.1.98</ecNumber>
    </recommendedName>
</protein>
<dbReference type="HAMAP" id="MF_00037">
    <property type="entry name" value="MurB"/>
    <property type="match status" value="1"/>
</dbReference>
<dbReference type="EC" id="1.3.1.98" evidence="5"/>
<dbReference type="InterPro" id="IPR016167">
    <property type="entry name" value="FAD-bd_PCMH_sub1"/>
</dbReference>
<organism evidence="18">
    <name type="scientific">hydrothermal vent metagenome</name>
    <dbReference type="NCBI Taxonomy" id="652676"/>
    <lineage>
        <taxon>unclassified sequences</taxon>
        <taxon>metagenomes</taxon>
        <taxon>ecological metagenomes</taxon>
    </lineage>
</organism>
<evidence type="ECO:0000256" key="14">
    <source>
        <dbReference type="ARBA" id="ARBA00023306"/>
    </source>
</evidence>
<dbReference type="InterPro" id="IPR016166">
    <property type="entry name" value="FAD-bd_PCMH"/>
</dbReference>
<keyword evidence="11" id="KW-0133">Cell shape</keyword>
<evidence type="ECO:0000256" key="15">
    <source>
        <dbReference type="ARBA" id="ARBA00023316"/>
    </source>
</evidence>
<dbReference type="GO" id="GO:0009252">
    <property type="term" value="P:peptidoglycan biosynthetic process"/>
    <property type="evidence" value="ECO:0007669"/>
    <property type="project" value="UniProtKB-UniPathway"/>
</dbReference>
<evidence type="ECO:0000256" key="6">
    <source>
        <dbReference type="ARBA" id="ARBA00022490"/>
    </source>
</evidence>
<proteinExistence type="inferred from homology"/>
<dbReference type="SUPFAM" id="SSF56176">
    <property type="entry name" value="FAD-binding/transporter-associated domain-like"/>
    <property type="match status" value="1"/>
</dbReference>
<dbReference type="EMBL" id="UOFS01000039">
    <property type="protein sequence ID" value="VAW99166.1"/>
    <property type="molecule type" value="Genomic_DNA"/>
</dbReference>
<dbReference type="GO" id="GO:0071949">
    <property type="term" value="F:FAD binding"/>
    <property type="evidence" value="ECO:0007669"/>
    <property type="project" value="InterPro"/>
</dbReference>
<dbReference type="GO" id="GO:0071555">
    <property type="term" value="P:cell wall organization"/>
    <property type="evidence" value="ECO:0007669"/>
    <property type="project" value="UniProtKB-KW"/>
</dbReference>
<keyword evidence="12" id="KW-0573">Peptidoglycan synthesis</keyword>
<comment type="subcellular location">
    <subcellularLocation>
        <location evidence="3">Cytoplasm</location>
    </subcellularLocation>
</comment>
<evidence type="ECO:0000256" key="3">
    <source>
        <dbReference type="ARBA" id="ARBA00004496"/>
    </source>
</evidence>
<keyword evidence="10" id="KW-0521">NADP</keyword>
<dbReference type="Pfam" id="PF01565">
    <property type="entry name" value="FAD_binding_4"/>
    <property type="match status" value="1"/>
</dbReference>
<accession>A0A3B1B270</accession>
<reference evidence="18" key="1">
    <citation type="submission" date="2018-06" db="EMBL/GenBank/DDBJ databases">
        <authorList>
            <person name="Zhirakovskaya E."/>
        </authorList>
    </citation>
    <scope>NUCLEOTIDE SEQUENCE</scope>
</reference>
<keyword evidence="13 18" id="KW-0560">Oxidoreductase</keyword>
<keyword evidence="15" id="KW-0961">Cell wall biogenesis/degradation</keyword>
<dbReference type="NCBIfam" id="NF010480">
    <property type="entry name" value="PRK13905.1"/>
    <property type="match status" value="1"/>
</dbReference>
<dbReference type="GO" id="GO:0008762">
    <property type="term" value="F:UDP-N-acetylmuramate dehydrogenase activity"/>
    <property type="evidence" value="ECO:0007669"/>
    <property type="project" value="UniProtKB-EC"/>
</dbReference>
<evidence type="ECO:0000256" key="9">
    <source>
        <dbReference type="ARBA" id="ARBA00022827"/>
    </source>
</evidence>
<dbReference type="GO" id="GO:0005829">
    <property type="term" value="C:cytosol"/>
    <property type="evidence" value="ECO:0007669"/>
    <property type="project" value="TreeGrafter"/>
</dbReference>
<dbReference type="InterPro" id="IPR011601">
    <property type="entry name" value="MurB_C"/>
</dbReference>
<dbReference type="UniPathway" id="UPA00219"/>
<evidence type="ECO:0000259" key="17">
    <source>
        <dbReference type="PROSITE" id="PS51387"/>
    </source>
</evidence>
<dbReference type="Gene3D" id="3.30.465.10">
    <property type="match status" value="1"/>
</dbReference>
<dbReference type="PANTHER" id="PTHR21071">
    <property type="entry name" value="UDP-N-ACETYLENOLPYRUVOYLGLUCOSAMINE REDUCTASE"/>
    <property type="match status" value="1"/>
</dbReference>